<dbReference type="PANTHER" id="PTHR46954">
    <property type="entry name" value="C2H2-TYPE DOMAIN-CONTAINING PROTEIN"/>
    <property type="match status" value="1"/>
</dbReference>
<evidence type="ECO:0000313" key="2">
    <source>
        <dbReference type="EMBL" id="GBM31415.1"/>
    </source>
</evidence>
<organism evidence="2 3">
    <name type="scientific">Araneus ventricosus</name>
    <name type="common">Orbweaver spider</name>
    <name type="synonym">Epeira ventricosa</name>
    <dbReference type="NCBI Taxonomy" id="182803"/>
    <lineage>
        <taxon>Eukaryota</taxon>
        <taxon>Metazoa</taxon>
        <taxon>Ecdysozoa</taxon>
        <taxon>Arthropoda</taxon>
        <taxon>Chelicerata</taxon>
        <taxon>Arachnida</taxon>
        <taxon>Araneae</taxon>
        <taxon>Araneomorphae</taxon>
        <taxon>Entelegynae</taxon>
        <taxon>Araneoidea</taxon>
        <taxon>Araneidae</taxon>
        <taxon>Araneus</taxon>
    </lineage>
</organism>
<dbReference type="Proteomes" id="UP000499080">
    <property type="component" value="Unassembled WGS sequence"/>
</dbReference>
<dbReference type="AlphaFoldDB" id="A0A4Y2EU41"/>
<dbReference type="PANTHER" id="PTHR46954:SF1">
    <property type="entry name" value="C2H2-TYPE DOMAIN-CONTAINING PROTEIN"/>
    <property type="match status" value="1"/>
</dbReference>
<accession>A0A4Y2EU41</accession>
<keyword evidence="3" id="KW-1185">Reference proteome</keyword>
<dbReference type="OrthoDB" id="2433005at2759"/>
<feature type="region of interest" description="Disordered" evidence="1">
    <location>
        <begin position="22"/>
        <end position="44"/>
    </location>
</feature>
<feature type="compositionally biased region" description="Basic and acidic residues" evidence="1">
    <location>
        <begin position="22"/>
        <end position="38"/>
    </location>
</feature>
<dbReference type="EMBL" id="BGPR01000683">
    <property type="protein sequence ID" value="GBM31415.1"/>
    <property type="molecule type" value="Genomic_DNA"/>
</dbReference>
<evidence type="ECO:0000313" key="3">
    <source>
        <dbReference type="Proteomes" id="UP000499080"/>
    </source>
</evidence>
<comment type="caution">
    <text evidence="2">The sequence shown here is derived from an EMBL/GenBank/DDBJ whole genome shotgun (WGS) entry which is preliminary data.</text>
</comment>
<name>A0A4Y2EU41_ARAVE</name>
<sequence>MCLLKLIALNQHQKKLLVIRQDEENKEKEQDSQIDTKHQTPSQMASEKIISELEKKLNVLYAAKNSMPSIQIQKQINKLSDDLKKEKQSLKWKRQNAEYQRKHRTTKRTKFEEICHDNPDIKRELALRDSVGRPSLNVDQPWLLKAIADIAIIESAADAKRRSQSIRSVKTLDDLTAELKKVGFTISRSGTYLRLIPRNSSTIEGRRHVTTVPVELSRAQADFRRSHIDTQFAATTTRYLETLASILGPT</sequence>
<gene>
    <name evidence="2" type="ORF">AVEN_98510_1</name>
</gene>
<evidence type="ECO:0000256" key="1">
    <source>
        <dbReference type="SAM" id="MobiDB-lite"/>
    </source>
</evidence>
<protein>
    <submittedName>
        <fullName evidence="2">Uncharacterized protein</fullName>
    </submittedName>
</protein>
<reference evidence="2 3" key="1">
    <citation type="journal article" date="2019" name="Sci. Rep.">
        <title>Orb-weaving spider Araneus ventricosus genome elucidates the spidroin gene catalogue.</title>
        <authorList>
            <person name="Kono N."/>
            <person name="Nakamura H."/>
            <person name="Ohtoshi R."/>
            <person name="Moran D.A.P."/>
            <person name="Shinohara A."/>
            <person name="Yoshida Y."/>
            <person name="Fujiwara M."/>
            <person name="Mori M."/>
            <person name="Tomita M."/>
            <person name="Arakawa K."/>
        </authorList>
    </citation>
    <scope>NUCLEOTIDE SEQUENCE [LARGE SCALE GENOMIC DNA]</scope>
</reference>
<proteinExistence type="predicted"/>